<protein>
    <submittedName>
        <fullName evidence="1">Uncharacterized protein</fullName>
    </submittedName>
</protein>
<dbReference type="Proteomes" id="UP000245412">
    <property type="component" value="Unassembled WGS sequence"/>
</dbReference>
<dbReference type="AlphaFoldDB" id="A0AB73T0T5"/>
<comment type="caution">
    <text evidence="1">The sequence shown here is derived from an EMBL/GenBank/DDBJ whole genome shotgun (WGS) entry which is preliminary data.</text>
</comment>
<accession>A0AB73T0T5</accession>
<reference evidence="1 2" key="1">
    <citation type="submission" date="2018-05" db="EMBL/GenBank/DDBJ databases">
        <authorList>
            <person name="Goeker M."/>
            <person name="Huntemann M."/>
            <person name="Clum A."/>
            <person name="Pillay M."/>
            <person name="Palaniappan K."/>
            <person name="Varghese N."/>
            <person name="Mikhailova N."/>
            <person name="Stamatis D."/>
            <person name="Reddy T."/>
            <person name="Daum C."/>
            <person name="Shapiro N."/>
            <person name="Ivanova N."/>
            <person name="Kyrpides N."/>
            <person name="Woyke T."/>
        </authorList>
    </citation>
    <scope>NUCLEOTIDE SEQUENCE [LARGE SCALE GENOMIC DNA]</scope>
    <source>
        <strain evidence="1 2">DSM 26524</strain>
    </source>
</reference>
<dbReference type="EMBL" id="QGGY01000012">
    <property type="protein sequence ID" value="PWJ73427.1"/>
    <property type="molecule type" value="Genomic_DNA"/>
</dbReference>
<organism evidence="1 2">
    <name type="scientific">Murimonas intestini</name>
    <dbReference type="NCBI Taxonomy" id="1337051"/>
    <lineage>
        <taxon>Bacteria</taxon>
        <taxon>Bacillati</taxon>
        <taxon>Bacillota</taxon>
        <taxon>Clostridia</taxon>
        <taxon>Lachnospirales</taxon>
        <taxon>Lachnospiraceae</taxon>
        <taxon>Murimonas</taxon>
    </lineage>
</organism>
<proteinExistence type="predicted"/>
<feature type="non-terminal residue" evidence="1">
    <location>
        <position position="37"/>
    </location>
</feature>
<keyword evidence="2" id="KW-1185">Reference proteome</keyword>
<evidence type="ECO:0000313" key="1">
    <source>
        <dbReference type="EMBL" id="PWJ73427.1"/>
    </source>
</evidence>
<sequence>MVHSILLFNGVTGRFARKEVSRQEGERWGSLFCPTAA</sequence>
<gene>
    <name evidence="1" type="ORF">C7383_1121</name>
</gene>
<name>A0AB73T0T5_9FIRM</name>
<evidence type="ECO:0000313" key="2">
    <source>
        <dbReference type="Proteomes" id="UP000245412"/>
    </source>
</evidence>